<accession>A0A0M0KMV4</accession>
<organism evidence="1">
    <name type="scientific">Halalkalibacterium halodurans</name>
    <name type="common">Bacillus halodurans</name>
    <dbReference type="NCBI Taxonomy" id="86665"/>
    <lineage>
        <taxon>Bacteria</taxon>
        <taxon>Bacillati</taxon>
        <taxon>Bacillota</taxon>
        <taxon>Bacilli</taxon>
        <taxon>Bacillales</taxon>
        <taxon>Bacillaceae</taxon>
        <taxon>Halalkalibacterium (ex Joshi et al. 2022)</taxon>
    </lineage>
</organism>
<reference evidence="1" key="1">
    <citation type="submission" date="2015-08" db="EMBL/GenBank/DDBJ databases">
        <title>Complete DNA Sequence of Pseudomonas syringae pv. actinidiae, the Causal Agent of Kiwifruit Canker Disease.</title>
        <authorList>
            <person name="Rikkerink E.H.A."/>
            <person name="Fineran P.C."/>
        </authorList>
    </citation>
    <scope>NUCLEOTIDE SEQUENCE</scope>
    <source>
        <strain evidence="1">DSM 13666</strain>
    </source>
</reference>
<proteinExistence type="predicted"/>
<dbReference type="PATRIC" id="fig|136160.3.peg.3117"/>
<dbReference type="EMBL" id="LILD01000001">
    <property type="protein sequence ID" value="KOO39728.1"/>
    <property type="molecule type" value="Genomic_DNA"/>
</dbReference>
<comment type="caution">
    <text evidence="1">The sequence shown here is derived from an EMBL/GenBank/DDBJ whole genome shotgun (WGS) entry which is preliminary data.</text>
</comment>
<protein>
    <submittedName>
        <fullName evidence="1">Uncharacterized protein</fullName>
    </submittedName>
</protein>
<sequence length="69" mass="8495">MKQSIPYKYQPLFFIDRIIIFNEKENYPFTSKELLVIISDVNNFWCDKEVEQHVVWINAFKEYIDNFIE</sequence>
<gene>
    <name evidence="1" type="ORF">AMD02_13380</name>
</gene>
<name>A0A0M0KMV4_ALKHA</name>
<dbReference type="AlphaFoldDB" id="A0A0M0KMV4"/>
<evidence type="ECO:0000313" key="1">
    <source>
        <dbReference type="EMBL" id="KOO39728.1"/>
    </source>
</evidence>